<protein>
    <submittedName>
        <fullName evidence="1">Uncharacterized protein</fullName>
    </submittedName>
</protein>
<evidence type="ECO:0000313" key="1">
    <source>
        <dbReference type="EMBL" id="ESW04625.1"/>
    </source>
</evidence>
<dbReference type="OrthoDB" id="1426524at2759"/>
<sequence length="118" mass="13974">MTFTTVPLIPCEKLIGTSNYSSWAAVVQLWFQGNQIDVSLRSILWFSNDVKLQPQYQAFTTYYDVWNKPERVYFNDNHSLYNVVYNHISLKLEDRDIKTYLSKLDRLIADFLCTHAFH</sequence>
<reference evidence="2" key="1">
    <citation type="journal article" date="2014" name="Nat. Genet.">
        <title>A reference genome for common bean and genome-wide analysis of dual domestications.</title>
        <authorList>
            <person name="Schmutz J."/>
            <person name="McClean P.E."/>
            <person name="Mamidi S."/>
            <person name="Wu G.A."/>
            <person name="Cannon S.B."/>
            <person name="Grimwood J."/>
            <person name="Jenkins J."/>
            <person name="Shu S."/>
            <person name="Song Q."/>
            <person name="Chavarro C."/>
            <person name="Torres-Torres M."/>
            <person name="Geffroy V."/>
            <person name="Moghaddam S.M."/>
            <person name="Gao D."/>
            <person name="Abernathy B."/>
            <person name="Barry K."/>
            <person name="Blair M."/>
            <person name="Brick M.A."/>
            <person name="Chovatia M."/>
            <person name="Gepts P."/>
            <person name="Goodstein D.M."/>
            <person name="Gonzales M."/>
            <person name="Hellsten U."/>
            <person name="Hyten D.L."/>
            <person name="Jia G."/>
            <person name="Kelly J.D."/>
            <person name="Kudrna D."/>
            <person name="Lee R."/>
            <person name="Richard M.M."/>
            <person name="Miklas P.N."/>
            <person name="Osorno J.M."/>
            <person name="Rodrigues J."/>
            <person name="Thareau V."/>
            <person name="Urrea C.A."/>
            <person name="Wang M."/>
            <person name="Yu Y."/>
            <person name="Zhang M."/>
            <person name="Wing R.A."/>
            <person name="Cregan P.B."/>
            <person name="Rokhsar D.S."/>
            <person name="Jackson S.A."/>
        </authorList>
    </citation>
    <scope>NUCLEOTIDE SEQUENCE [LARGE SCALE GENOMIC DNA]</scope>
    <source>
        <strain evidence="2">cv. G19833</strain>
    </source>
</reference>
<gene>
    <name evidence="1" type="ORF">PHAVU_011G111500g</name>
</gene>
<name>V7AH95_PHAVU</name>
<dbReference type="AlphaFoldDB" id="V7AH95"/>
<organism evidence="1 2">
    <name type="scientific">Phaseolus vulgaris</name>
    <name type="common">Kidney bean</name>
    <name type="synonym">French bean</name>
    <dbReference type="NCBI Taxonomy" id="3885"/>
    <lineage>
        <taxon>Eukaryota</taxon>
        <taxon>Viridiplantae</taxon>
        <taxon>Streptophyta</taxon>
        <taxon>Embryophyta</taxon>
        <taxon>Tracheophyta</taxon>
        <taxon>Spermatophyta</taxon>
        <taxon>Magnoliopsida</taxon>
        <taxon>eudicotyledons</taxon>
        <taxon>Gunneridae</taxon>
        <taxon>Pentapetalae</taxon>
        <taxon>rosids</taxon>
        <taxon>fabids</taxon>
        <taxon>Fabales</taxon>
        <taxon>Fabaceae</taxon>
        <taxon>Papilionoideae</taxon>
        <taxon>50 kb inversion clade</taxon>
        <taxon>NPAAA clade</taxon>
        <taxon>indigoferoid/millettioid clade</taxon>
        <taxon>Phaseoleae</taxon>
        <taxon>Phaseolus</taxon>
    </lineage>
</organism>
<dbReference type="Gramene" id="ESW04625">
    <property type="protein sequence ID" value="ESW04625"/>
    <property type="gene ID" value="PHAVU_011G111500g"/>
</dbReference>
<proteinExistence type="predicted"/>
<dbReference type="EMBL" id="CM002298">
    <property type="protein sequence ID" value="ESW04625.1"/>
    <property type="molecule type" value="Genomic_DNA"/>
</dbReference>
<keyword evidence="2" id="KW-1185">Reference proteome</keyword>
<dbReference type="Proteomes" id="UP000000226">
    <property type="component" value="Chromosome 11"/>
</dbReference>
<evidence type="ECO:0000313" key="2">
    <source>
        <dbReference type="Proteomes" id="UP000000226"/>
    </source>
</evidence>
<accession>V7AH95</accession>